<accession>A0AAD0L761</accession>
<reference evidence="2 3" key="1">
    <citation type="submission" date="2018-06" db="EMBL/GenBank/DDBJ databases">
        <title>The genome of Pseudomonas putida NX-1, a lignin degrader.</title>
        <authorList>
            <person name="Xu Z."/>
        </authorList>
    </citation>
    <scope>NUCLEOTIDE SEQUENCE [LARGE SCALE GENOMIC DNA]</scope>
    <source>
        <strain evidence="2 3">NX-1</strain>
    </source>
</reference>
<dbReference type="Proteomes" id="UP000251617">
    <property type="component" value="Chromosome"/>
</dbReference>
<keyword evidence="1" id="KW-0472">Membrane</keyword>
<sequence length="79" mass="8774">MKIKDTTTLKAIVTIITIIAAGLSASFATTLFMNMHLDMTSQVIGYVSITTYYIGLIVALMKIKTTSNHPQLEFEFSNR</sequence>
<keyword evidence="1" id="KW-0812">Transmembrane</keyword>
<feature type="transmembrane region" description="Helical" evidence="1">
    <location>
        <begin position="12"/>
        <end position="37"/>
    </location>
</feature>
<keyword evidence="1" id="KW-1133">Transmembrane helix</keyword>
<evidence type="ECO:0000256" key="1">
    <source>
        <dbReference type="SAM" id="Phobius"/>
    </source>
</evidence>
<feature type="transmembrane region" description="Helical" evidence="1">
    <location>
        <begin position="43"/>
        <end position="61"/>
    </location>
</feature>
<protein>
    <submittedName>
        <fullName evidence="2">Uncharacterized protein</fullName>
    </submittedName>
</protein>
<dbReference type="RefSeq" id="WP_112897833.1">
    <property type="nucleotide sequence ID" value="NZ_CP030750.1"/>
</dbReference>
<proteinExistence type="predicted"/>
<name>A0AAD0L761_PSEPU</name>
<dbReference type="AlphaFoldDB" id="A0AAD0L761"/>
<gene>
    <name evidence="2" type="ORF">C1S65_09165</name>
</gene>
<evidence type="ECO:0000313" key="2">
    <source>
        <dbReference type="EMBL" id="AXA24272.1"/>
    </source>
</evidence>
<dbReference type="EMBL" id="CP030750">
    <property type="protein sequence ID" value="AXA24272.1"/>
    <property type="molecule type" value="Genomic_DNA"/>
</dbReference>
<evidence type="ECO:0000313" key="3">
    <source>
        <dbReference type="Proteomes" id="UP000251617"/>
    </source>
</evidence>
<organism evidence="2 3">
    <name type="scientific">Pseudomonas putida</name>
    <name type="common">Arthrobacter siderocapsulatus</name>
    <dbReference type="NCBI Taxonomy" id="303"/>
    <lineage>
        <taxon>Bacteria</taxon>
        <taxon>Pseudomonadati</taxon>
        <taxon>Pseudomonadota</taxon>
        <taxon>Gammaproteobacteria</taxon>
        <taxon>Pseudomonadales</taxon>
        <taxon>Pseudomonadaceae</taxon>
        <taxon>Pseudomonas</taxon>
    </lineage>
</organism>